<protein>
    <submittedName>
        <fullName evidence="1">Uncharacterized protein</fullName>
    </submittedName>
</protein>
<keyword evidence="2" id="KW-1185">Reference proteome</keyword>
<organism evidence="1 2">
    <name type="scientific">Ricinus communis</name>
    <name type="common">Castor bean</name>
    <dbReference type="NCBI Taxonomy" id="3988"/>
    <lineage>
        <taxon>Eukaryota</taxon>
        <taxon>Viridiplantae</taxon>
        <taxon>Streptophyta</taxon>
        <taxon>Embryophyta</taxon>
        <taxon>Tracheophyta</taxon>
        <taxon>Spermatophyta</taxon>
        <taxon>Magnoliopsida</taxon>
        <taxon>eudicotyledons</taxon>
        <taxon>Gunneridae</taxon>
        <taxon>Pentapetalae</taxon>
        <taxon>rosids</taxon>
        <taxon>fabids</taxon>
        <taxon>Malpighiales</taxon>
        <taxon>Euphorbiaceae</taxon>
        <taxon>Acalyphoideae</taxon>
        <taxon>Acalypheae</taxon>
        <taxon>Ricinus</taxon>
    </lineage>
</organism>
<dbReference type="EMBL" id="EQ984549">
    <property type="protein sequence ID" value="EEF23815.1"/>
    <property type="molecule type" value="Genomic_DNA"/>
</dbReference>
<sequence length="153" mass="16556">MRIHLIYFARSHASGDGHPVTATVGHIDCQRLRHQLEHLVGVVQLVSTRHPQPRHGFAATQQPIAIAAQLGQEVLQTHVVGADHPVTPGPRVQAVVGGRADTATVEHYLFARLDHLACRAVMAVGKHRHRTLLHGQQGALGFFAHQQACAQGA</sequence>
<reference evidence="2" key="1">
    <citation type="journal article" date="2010" name="Nat. Biotechnol.">
        <title>Draft genome sequence of the oilseed species Ricinus communis.</title>
        <authorList>
            <person name="Chan A.P."/>
            <person name="Crabtree J."/>
            <person name="Zhao Q."/>
            <person name="Lorenzi H."/>
            <person name="Orvis J."/>
            <person name="Puiu D."/>
            <person name="Melake-Berhan A."/>
            <person name="Jones K.M."/>
            <person name="Redman J."/>
            <person name="Chen G."/>
            <person name="Cahoon E.B."/>
            <person name="Gedil M."/>
            <person name="Stanke M."/>
            <person name="Haas B.J."/>
            <person name="Wortman J.R."/>
            <person name="Fraser-Liggett C.M."/>
            <person name="Ravel J."/>
            <person name="Rabinowicz P.D."/>
        </authorList>
    </citation>
    <scope>NUCLEOTIDE SEQUENCE [LARGE SCALE GENOMIC DNA]</scope>
    <source>
        <strain evidence="2">cv. Hale</strain>
    </source>
</reference>
<dbReference type="Proteomes" id="UP000008311">
    <property type="component" value="Unassembled WGS sequence"/>
</dbReference>
<accession>B9TK00</accession>
<proteinExistence type="predicted"/>
<evidence type="ECO:0000313" key="1">
    <source>
        <dbReference type="EMBL" id="EEF23815.1"/>
    </source>
</evidence>
<gene>
    <name evidence="1" type="ORF">RCOM_1887660</name>
</gene>
<dbReference type="InParanoid" id="B9TK00"/>
<dbReference type="AlphaFoldDB" id="B9TK00"/>
<evidence type="ECO:0000313" key="2">
    <source>
        <dbReference type="Proteomes" id="UP000008311"/>
    </source>
</evidence>
<name>B9TK00_RICCO</name>